<evidence type="ECO:0000313" key="2">
    <source>
        <dbReference type="EMBL" id="PPI86532.1"/>
    </source>
</evidence>
<evidence type="ECO:0000313" key="3">
    <source>
        <dbReference type="Proteomes" id="UP000296144"/>
    </source>
</evidence>
<name>A0A2P5SW35_9GAMM</name>
<dbReference type="PANTHER" id="PTHR35335">
    <property type="entry name" value="UPF0716 PROTEIN FXSA"/>
    <property type="match status" value="1"/>
</dbReference>
<dbReference type="PANTHER" id="PTHR35335:SF1">
    <property type="entry name" value="UPF0716 PROTEIN FXSA"/>
    <property type="match status" value="1"/>
</dbReference>
<comment type="caution">
    <text evidence="2">The sequence shown here is derived from an EMBL/GenBank/DDBJ whole genome shotgun (WGS) entry which is preliminary data.</text>
</comment>
<dbReference type="InterPro" id="IPR007313">
    <property type="entry name" value="FxsA"/>
</dbReference>
<feature type="transmembrane region" description="Helical" evidence="1">
    <location>
        <begin position="27"/>
        <end position="47"/>
    </location>
</feature>
<organism evidence="2 3">
    <name type="scientific">Candidatus Pantoea edessiphila</name>
    <dbReference type="NCBI Taxonomy" id="2044610"/>
    <lineage>
        <taxon>Bacteria</taxon>
        <taxon>Pseudomonadati</taxon>
        <taxon>Pseudomonadota</taxon>
        <taxon>Gammaproteobacteria</taxon>
        <taxon>Enterobacterales</taxon>
        <taxon>Erwiniaceae</taxon>
        <taxon>Pantoea</taxon>
    </lineage>
</organism>
<reference evidence="2 3" key="1">
    <citation type="journal article" date="2018" name="Genome Biol. Evol.">
        <title>Cladogenesis and Genomic Streamlining in Extracellular Endosymbionts of Tropical Stink Bugs.</title>
        <authorList>
            <person name="Otero-Bravo A."/>
            <person name="Goffredi S."/>
            <person name="Sabree Z.L."/>
        </authorList>
    </citation>
    <scope>NUCLEOTIDE SEQUENCE [LARGE SCALE GENOMIC DNA]</scope>
    <source>
        <strain evidence="2 3">SoEL</strain>
    </source>
</reference>
<keyword evidence="3" id="KW-1185">Reference proteome</keyword>
<keyword evidence="1" id="KW-0472">Membrane</keyword>
<dbReference type="Proteomes" id="UP000296144">
    <property type="component" value="Unassembled WGS sequence"/>
</dbReference>
<dbReference type="EMBL" id="PDKU01000002">
    <property type="protein sequence ID" value="PPI86532.1"/>
    <property type="molecule type" value="Genomic_DNA"/>
</dbReference>
<gene>
    <name evidence="2" type="ORF">CRV10_01645</name>
</gene>
<evidence type="ECO:0000256" key="1">
    <source>
        <dbReference type="SAM" id="Phobius"/>
    </source>
</evidence>
<dbReference type="GO" id="GO:0016020">
    <property type="term" value="C:membrane"/>
    <property type="evidence" value="ECO:0007669"/>
    <property type="project" value="InterPro"/>
</dbReference>
<dbReference type="OrthoDB" id="9792788at2"/>
<keyword evidence="1" id="KW-1133">Transmembrane helix</keyword>
<keyword evidence="1" id="KW-0812">Transmembrane</keyword>
<dbReference type="Pfam" id="PF04186">
    <property type="entry name" value="FxsA"/>
    <property type="match status" value="1"/>
</dbReference>
<sequence>MRWILLIILFILSWIEISLFIHVSNIFGIPCTILLALFTSSIGILIVKQQSIKNFILIKKKLIYNELPTKEIVKIISLIISGFLLLLPGFFTDLFGLLLLVTPIQNFIILKIMKRFGVWKTYSDNHCTIDGEFEKKNNE</sequence>
<dbReference type="RefSeq" id="WP_136130106.1">
    <property type="nucleotide sequence ID" value="NZ_PDKU01000002.1"/>
</dbReference>
<dbReference type="NCBIfam" id="NF008528">
    <property type="entry name" value="PRK11463.1-2"/>
    <property type="match status" value="1"/>
</dbReference>
<proteinExistence type="predicted"/>
<dbReference type="AlphaFoldDB" id="A0A2P5SW35"/>
<accession>A0A2P5SW35</accession>
<protein>
    <submittedName>
        <fullName evidence="2">Exclusion suppressor FxsA</fullName>
    </submittedName>
</protein>